<dbReference type="RefSeq" id="XP_065645925.1">
    <property type="nucleotide sequence ID" value="XM_065789853.1"/>
</dbReference>
<proteinExistence type="predicted"/>
<dbReference type="InterPro" id="IPR032071">
    <property type="entry name" value="DUF4806"/>
</dbReference>
<feature type="domain" description="DUF4806" evidence="2">
    <location>
        <begin position="285"/>
        <end position="358"/>
    </location>
</feature>
<feature type="compositionally biased region" description="Basic and acidic residues" evidence="1">
    <location>
        <begin position="411"/>
        <end position="423"/>
    </location>
</feature>
<evidence type="ECO:0000313" key="3">
    <source>
        <dbReference type="Proteomes" id="UP001652625"/>
    </source>
</evidence>
<protein>
    <submittedName>
        <fullName evidence="4">Uncharacterized protein LOC136076489 isoform X1</fullName>
    </submittedName>
</protein>
<evidence type="ECO:0000259" key="2">
    <source>
        <dbReference type="Pfam" id="PF16064"/>
    </source>
</evidence>
<name>A0ABM4BAH3_HYDVU</name>
<accession>A0ABM4BAH3</accession>
<dbReference type="GeneID" id="136076489"/>
<dbReference type="Pfam" id="PF16064">
    <property type="entry name" value="DUF4806"/>
    <property type="match status" value="1"/>
</dbReference>
<gene>
    <name evidence="4" type="primary">LOC136076489</name>
</gene>
<feature type="compositionally biased region" description="Polar residues" evidence="1">
    <location>
        <begin position="430"/>
        <end position="440"/>
    </location>
</feature>
<evidence type="ECO:0000313" key="4">
    <source>
        <dbReference type="RefSeq" id="XP_065645925.1"/>
    </source>
</evidence>
<sequence length="440" mass="49758">MSWTRAVWFEYAKDGSLEEFEQTLPSNWVKGNKVFWPNKNVESSLKKMSNPTDDWYQFKLKYIKLTDDDKEVCEEYGDNVTAGELDNNEMMINYCPSSSKKHAIIKSIPMPVPPKMIIRTVTPDTNVPQKVMRNNSSQKISSGYSETSSIQSGYSGLTALSTADIPKPFMSTTTSSMCDDFSVRKPTLNSPTTISMLESSFTNVSTNSPAVISQSYMNYNRKDSACARDKLISSKNLEDNGFQHIVLRRLAQITLQINEISKKLDTINGTRMKDDEGDILIQFDDIDALYEFDRKLGADKRVFKKFVNQLSSIGGNNGKKSVANMINRLMTNRLQSKFNLVGSKGKVTVKLPMKGLNVYKAIIESIKRCEPKATDKETRSFIASCLKYAPYRLNGGKRKSDYHEIDDEVHESDKEKNQDKFVVDSDVESNESGSSFEKEK</sequence>
<dbReference type="PANTHER" id="PTHR34153">
    <property type="entry name" value="SI:CH211-262H13.3-RELATED-RELATED"/>
    <property type="match status" value="1"/>
</dbReference>
<feature type="region of interest" description="Disordered" evidence="1">
    <location>
        <begin position="396"/>
        <end position="440"/>
    </location>
</feature>
<evidence type="ECO:0000256" key="1">
    <source>
        <dbReference type="SAM" id="MobiDB-lite"/>
    </source>
</evidence>
<reference evidence="4" key="2">
    <citation type="submission" date="2025-08" db="UniProtKB">
        <authorList>
            <consortium name="RefSeq"/>
        </authorList>
    </citation>
    <scope>IDENTIFICATION</scope>
</reference>
<reference evidence="3" key="1">
    <citation type="submission" date="2025-05" db="UniProtKB">
        <authorList>
            <consortium name="RefSeq"/>
        </authorList>
    </citation>
    <scope>NUCLEOTIDE SEQUENCE [LARGE SCALE GENOMIC DNA]</scope>
</reference>
<organism evidence="3 4">
    <name type="scientific">Hydra vulgaris</name>
    <name type="common">Hydra</name>
    <name type="synonym">Hydra attenuata</name>
    <dbReference type="NCBI Taxonomy" id="6087"/>
    <lineage>
        <taxon>Eukaryota</taxon>
        <taxon>Metazoa</taxon>
        <taxon>Cnidaria</taxon>
        <taxon>Hydrozoa</taxon>
        <taxon>Hydroidolina</taxon>
        <taxon>Anthoathecata</taxon>
        <taxon>Aplanulata</taxon>
        <taxon>Hydridae</taxon>
        <taxon>Hydra</taxon>
    </lineage>
</organism>
<keyword evidence="3" id="KW-1185">Reference proteome</keyword>
<dbReference type="PANTHER" id="PTHR34153:SF2">
    <property type="entry name" value="SI:CH211-262H13.3-RELATED"/>
    <property type="match status" value="1"/>
</dbReference>
<dbReference type="Proteomes" id="UP001652625">
    <property type="component" value="Chromosome 02"/>
</dbReference>